<dbReference type="Proteomes" id="UP000295304">
    <property type="component" value="Unassembled WGS sequence"/>
</dbReference>
<evidence type="ECO:0000259" key="2">
    <source>
        <dbReference type="SMART" id="SM00382"/>
    </source>
</evidence>
<dbReference type="Gene3D" id="3.40.50.300">
    <property type="entry name" value="P-loop containing nucleotide triphosphate hydrolases"/>
    <property type="match status" value="1"/>
</dbReference>
<evidence type="ECO:0000313" key="4">
    <source>
        <dbReference type="Proteomes" id="UP000295304"/>
    </source>
</evidence>
<dbReference type="InterPro" id="IPR003593">
    <property type="entry name" value="AAA+_ATPase"/>
</dbReference>
<feature type="domain" description="AAA+ ATPase" evidence="2">
    <location>
        <begin position="42"/>
        <end position="229"/>
    </location>
</feature>
<dbReference type="Pfam" id="PF13177">
    <property type="entry name" value="DNA_pol3_delta2"/>
    <property type="match status" value="1"/>
</dbReference>
<sequence>MSKPPGPQEGDAAPDHPRYAGTLIGHDAPEAALLEAYNTKRLHHAWLFCGPRGIGKATLAYRFARFLLVHGGEQGGKQKSAAAQGGTEGLFAPTPPSPPGAPTAHASKHNSLSVPDDDPIGRRVKAGGHGDLLTIERRRDERSGKLKSEIVVDDVRAISHFMALTTSEGGWRVAIIDSADDMNTASANAVLKILEEPPNNSLLILISHNPGRLLPTIRSRCRKVGLSPLKEDQVRDLLCARRPDVTPEGADALAHLAEGSIGRALDLFDEGGLDLFDEVATLMSSLAASAGRGRIDGKAVQRLGDQVSRAGNVDAFRTVSEMIQWWLSRIVLCAGGKPPEAGNLERNETILRISCAAPLDRWLEVWEKINRLIARTDGAHLDRKQVLIDIFLLVEGVVLAA</sequence>
<dbReference type="SMART" id="SM00382">
    <property type="entry name" value="AAA"/>
    <property type="match status" value="1"/>
</dbReference>
<evidence type="ECO:0000313" key="3">
    <source>
        <dbReference type="EMBL" id="TCS64368.1"/>
    </source>
</evidence>
<keyword evidence="4" id="KW-1185">Reference proteome</keyword>
<reference evidence="3 4" key="1">
    <citation type="submission" date="2019-03" db="EMBL/GenBank/DDBJ databases">
        <title>Genomic Encyclopedia of Type Strains, Phase IV (KMG-IV): sequencing the most valuable type-strain genomes for metagenomic binning, comparative biology and taxonomic classification.</title>
        <authorList>
            <person name="Goeker M."/>
        </authorList>
    </citation>
    <scope>NUCLEOTIDE SEQUENCE [LARGE SCALE GENOMIC DNA]</scope>
    <source>
        <strain evidence="3 4">DSM 101688</strain>
    </source>
</reference>
<feature type="region of interest" description="Disordered" evidence="1">
    <location>
        <begin position="76"/>
        <end position="131"/>
    </location>
</feature>
<feature type="region of interest" description="Disordered" evidence="1">
    <location>
        <begin position="1"/>
        <end position="23"/>
    </location>
</feature>
<dbReference type="OrthoDB" id="9811073at2"/>
<protein>
    <submittedName>
        <fullName evidence="3">DNA polymerase III delta prime subunit</fullName>
    </submittedName>
</protein>
<proteinExistence type="predicted"/>
<dbReference type="NCBIfam" id="NF005677">
    <property type="entry name" value="PRK07471.1"/>
    <property type="match status" value="1"/>
</dbReference>
<dbReference type="AlphaFoldDB" id="A0A4R3JE84"/>
<accession>A0A4R3JE84</accession>
<comment type="caution">
    <text evidence="3">The sequence shown here is derived from an EMBL/GenBank/DDBJ whole genome shotgun (WGS) entry which is preliminary data.</text>
</comment>
<dbReference type="InterPro" id="IPR050238">
    <property type="entry name" value="DNA_Rep/Repair_Clamp_Loader"/>
</dbReference>
<evidence type="ECO:0000256" key="1">
    <source>
        <dbReference type="SAM" id="MobiDB-lite"/>
    </source>
</evidence>
<gene>
    <name evidence="3" type="ORF">EDD55_102413</name>
</gene>
<dbReference type="EMBL" id="SLZW01000002">
    <property type="protein sequence ID" value="TCS64368.1"/>
    <property type="molecule type" value="Genomic_DNA"/>
</dbReference>
<dbReference type="PANTHER" id="PTHR11669">
    <property type="entry name" value="REPLICATION FACTOR C / DNA POLYMERASE III GAMMA-TAU SUBUNIT"/>
    <property type="match status" value="1"/>
</dbReference>
<dbReference type="RefSeq" id="WP_132938309.1">
    <property type="nucleotide sequence ID" value="NZ_CP119676.1"/>
</dbReference>
<name>A0A4R3JE84_9PROT</name>
<dbReference type="InterPro" id="IPR027417">
    <property type="entry name" value="P-loop_NTPase"/>
</dbReference>
<dbReference type="GO" id="GO:0009360">
    <property type="term" value="C:DNA polymerase III complex"/>
    <property type="evidence" value="ECO:0007669"/>
    <property type="project" value="TreeGrafter"/>
</dbReference>
<dbReference type="GO" id="GO:0006261">
    <property type="term" value="P:DNA-templated DNA replication"/>
    <property type="evidence" value="ECO:0007669"/>
    <property type="project" value="TreeGrafter"/>
</dbReference>
<dbReference type="SUPFAM" id="SSF52540">
    <property type="entry name" value="P-loop containing nucleoside triphosphate hydrolases"/>
    <property type="match status" value="1"/>
</dbReference>
<dbReference type="PANTHER" id="PTHR11669:SF8">
    <property type="entry name" value="DNA POLYMERASE III SUBUNIT DELTA"/>
    <property type="match status" value="1"/>
</dbReference>
<organism evidence="3 4">
    <name type="scientific">Varunaivibrio sulfuroxidans</name>
    <dbReference type="NCBI Taxonomy" id="1773489"/>
    <lineage>
        <taxon>Bacteria</taxon>
        <taxon>Pseudomonadati</taxon>
        <taxon>Pseudomonadota</taxon>
        <taxon>Alphaproteobacteria</taxon>
        <taxon>Rhodospirillales</taxon>
        <taxon>Magnetovibrionaceae</taxon>
        <taxon>Varunaivibrio</taxon>
    </lineage>
</organism>